<sequence length="151" mass="16775">VQPRTRGVPVPVLPEPSVGRGGPAARDHPPVRRSVREDESEVVAQQPGSRARHPERALRERVRHASGSRYADPSSGSRCGAGHEDRLCVRRRVDASAQRTRRQPGRLAPARARLSQMGRRRPLRLTWGTGRPRRAAPESRPAARRLAHPQV</sequence>
<accession>A0A6J4HBR6</accession>
<name>A0A6J4HBR6_9ACTN</name>
<evidence type="ECO:0000313" key="2">
    <source>
        <dbReference type="EMBL" id="CAA9220078.1"/>
    </source>
</evidence>
<dbReference type="EMBL" id="CADCTF010000026">
    <property type="protein sequence ID" value="CAA9220078.1"/>
    <property type="molecule type" value="Genomic_DNA"/>
</dbReference>
<feature type="compositionally biased region" description="Basic and acidic residues" evidence="1">
    <location>
        <begin position="25"/>
        <end position="37"/>
    </location>
</feature>
<evidence type="ECO:0000256" key="1">
    <source>
        <dbReference type="SAM" id="MobiDB-lite"/>
    </source>
</evidence>
<organism evidence="2">
    <name type="scientific">uncultured Acidimicrobiales bacterium</name>
    <dbReference type="NCBI Taxonomy" id="310071"/>
    <lineage>
        <taxon>Bacteria</taxon>
        <taxon>Bacillati</taxon>
        <taxon>Actinomycetota</taxon>
        <taxon>Acidimicrobiia</taxon>
        <taxon>Acidimicrobiales</taxon>
        <taxon>environmental samples</taxon>
    </lineage>
</organism>
<dbReference type="EC" id="3.6.1.17" evidence="2"/>
<keyword evidence="2" id="KW-0378">Hydrolase</keyword>
<dbReference type="AlphaFoldDB" id="A0A6J4HBR6"/>
<feature type="non-terminal residue" evidence="2">
    <location>
        <position position="151"/>
    </location>
</feature>
<gene>
    <name evidence="2" type="ORF">AVDCRST_MAG50-434</name>
</gene>
<feature type="non-terminal residue" evidence="2">
    <location>
        <position position="1"/>
    </location>
</feature>
<dbReference type="GO" id="GO:0004081">
    <property type="term" value="F:bis(5'-nucleosyl)-tetraphosphatase (asymmetrical) activity"/>
    <property type="evidence" value="ECO:0007669"/>
    <property type="project" value="UniProtKB-EC"/>
</dbReference>
<feature type="region of interest" description="Disordered" evidence="1">
    <location>
        <begin position="1"/>
        <end position="151"/>
    </location>
</feature>
<reference evidence="2" key="1">
    <citation type="submission" date="2020-02" db="EMBL/GenBank/DDBJ databases">
        <authorList>
            <person name="Meier V. D."/>
        </authorList>
    </citation>
    <scope>NUCLEOTIDE SEQUENCE</scope>
    <source>
        <strain evidence="2">AVDCRST_MAG50</strain>
    </source>
</reference>
<feature type="compositionally biased region" description="Basic residues" evidence="1">
    <location>
        <begin position="142"/>
        <end position="151"/>
    </location>
</feature>
<protein>
    <submittedName>
        <fullName evidence="2">Bis(5'-nucleosyl)-tetraphosphatase (Asymmetrical)</fullName>
        <ecNumber evidence="2">3.6.1.17</ecNumber>
    </submittedName>
</protein>
<proteinExistence type="predicted"/>
<feature type="compositionally biased region" description="Basic and acidic residues" evidence="1">
    <location>
        <begin position="81"/>
        <end position="94"/>
    </location>
</feature>